<feature type="domain" description="Amidase" evidence="5">
    <location>
        <begin position="77"/>
        <end position="530"/>
    </location>
</feature>
<feature type="active site" description="Acyl-ester intermediate" evidence="3">
    <location>
        <position position="232"/>
    </location>
</feature>
<keyword evidence="7" id="KW-1185">Reference proteome</keyword>
<feature type="binding site" evidence="4">
    <location>
        <position position="208"/>
    </location>
    <ligand>
        <name>substrate</name>
    </ligand>
</feature>
<feature type="active site" description="Charge relay system" evidence="3">
    <location>
        <position position="132"/>
    </location>
</feature>
<sequence length="541" mass="60557">MPEWEDKKALKLHQRNTLLKAFEAPVDSIHSVDQQNDISDYLDHCELLSSEEKKITNSPIKLLLQQYINNNLTAEKAIRTYCHRATLAHQLVNCITEVRFEEAIEEAKKQDEYFKRNHELIGPLHGVAISLKDNIDIKGFDSTMGLIALACKPRKENAAIVNLIQKLGGIIICKTNTPAGLLFTETTNMLWGRTLNPYSRKYLNVGGSSGGEGAIAALKGSCFGIGSDIGGSVRHPAALNNVYSIKPSVGRIQTYGTQSGQPGQESIKTVYGILSHYLDNMTYSFKVFIEAEPYKDIDAGCIPLSYRKYTLEKHQPLNIAFLDRDGLTSVTPPLIRGLNIVKRKLKAAGHNVFDWNDAYFKSMTDCMYPMYGANGLTTLKELLKQSGEPIDSRMQKSIAGAKVMPVSRLWNYQIQRTKIVQQYLNYWNTGSSNGRLDAIIIPTSAFPACLLNKVPPQPYTSMWNALDYSASTLPVTRCNVKIDRPVKKDSYLSDVDRDVHDTYRENLIKFEGGPVSVQVVCNRLEEEKCLAITKYISSLLD</sequence>
<comment type="similarity">
    <text evidence="1">Belongs to the amidase family.</text>
</comment>
<dbReference type="PANTHER" id="PTHR46072">
    <property type="entry name" value="AMIDASE-RELATED-RELATED"/>
    <property type="match status" value="1"/>
</dbReference>
<dbReference type="Pfam" id="PF01425">
    <property type="entry name" value="Amidase"/>
    <property type="match status" value="1"/>
</dbReference>
<keyword evidence="2" id="KW-0378">Hydrolase</keyword>
<dbReference type="PANTHER" id="PTHR46072:SF11">
    <property type="entry name" value="AMIDASE-RELATED"/>
    <property type="match status" value="1"/>
</dbReference>
<protein>
    <submittedName>
        <fullName evidence="6">DEBR0S3_14686g1_1</fullName>
    </submittedName>
</protein>
<evidence type="ECO:0000256" key="3">
    <source>
        <dbReference type="PIRSR" id="PIRSR001221-1"/>
    </source>
</evidence>
<dbReference type="Gene3D" id="3.90.1300.10">
    <property type="entry name" value="Amidase signature (AS) domain"/>
    <property type="match status" value="1"/>
</dbReference>
<evidence type="ECO:0000259" key="5">
    <source>
        <dbReference type="Pfam" id="PF01425"/>
    </source>
</evidence>
<dbReference type="SUPFAM" id="SSF75304">
    <property type="entry name" value="Amidase signature (AS) enzymes"/>
    <property type="match status" value="1"/>
</dbReference>
<evidence type="ECO:0000256" key="1">
    <source>
        <dbReference type="ARBA" id="ARBA00009199"/>
    </source>
</evidence>
<feature type="binding site" evidence="4">
    <location>
        <position position="181"/>
    </location>
    <ligand>
        <name>substrate</name>
    </ligand>
</feature>
<dbReference type="EMBL" id="CABFWN010000003">
    <property type="protein sequence ID" value="VUG18565.1"/>
    <property type="molecule type" value="Genomic_DNA"/>
</dbReference>
<dbReference type="PIRSF" id="PIRSF001221">
    <property type="entry name" value="Amidase_fungi"/>
    <property type="match status" value="1"/>
</dbReference>
<feature type="active site" description="Charge relay system" evidence="3">
    <location>
        <position position="208"/>
    </location>
</feature>
<organism evidence="6 7">
    <name type="scientific">Dekkera bruxellensis</name>
    <name type="common">Brettanomyces custersii</name>
    <dbReference type="NCBI Taxonomy" id="5007"/>
    <lineage>
        <taxon>Eukaryota</taxon>
        <taxon>Fungi</taxon>
        <taxon>Dikarya</taxon>
        <taxon>Ascomycota</taxon>
        <taxon>Saccharomycotina</taxon>
        <taxon>Pichiomycetes</taxon>
        <taxon>Pichiales</taxon>
        <taxon>Pichiaceae</taxon>
        <taxon>Brettanomyces</taxon>
    </lineage>
</organism>
<feature type="binding site" evidence="4">
    <location>
        <begin position="229"/>
        <end position="232"/>
    </location>
    <ligand>
        <name>substrate</name>
    </ligand>
</feature>
<name>A0A7D9H4Z8_DEKBR</name>
<dbReference type="AlphaFoldDB" id="A0A7D9H4Z8"/>
<accession>A0A7D9H4Z8</accession>
<dbReference type="InterPro" id="IPR023631">
    <property type="entry name" value="Amidase_dom"/>
</dbReference>
<dbReference type="InterPro" id="IPR036928">
    <property type="entry name" value="AS_sf"/>
</dbReference>
<reference evidence="6 7" key="1">
    <citation type="submission" date="2019-07" db="EMBL/GenBank/DDBJ databases">
        <authorList>
            <person name="Friedrich A."/>
            <person name="Schacherer J."/>
        </authorList>
    </citation>
    <scope>NUCLEOTIDE SEQUENCE [LARGE SCALE GENOMIC DNA]</scope>
</reference>
<dbReference type="GO" id="GO:0016787">
    <property type="term" value="F:hydrolase activity"/>
    <property type="evidence" value="ECO:0007669"/>
    <property type="project" value="UniProtKB-KW"/>
</dbReference>
<gene>
    <name evidence="6" type="primary">amdS</name>
    <name evidence="6" type="ORF">DEBR0S3_14686G</name>
</gene>
<evidence type="ECO:0000256" key="4">
    <source>
        <dbReference type="PIRSR" id="PIRSR001221-2"/>
    </source>
</evidence>
<dbReference type="Proteomes" id="UP000478008">
    <property type="component" value="Unassembled WGS sequence"/>
</dbReference>
<proteinExistence type="inferred from homology"/>
<evidence type="ECO:0000256" key="2">
    <source>
        <dbReference type="ARBA" id="ARBA00022801"/>
    </source>
</evidence>
<evidence type="ECO:0000313" key="6">
    <source>
        <dbReference type="EMBL" id="VUG18565.1"/>
    </source>
</evidence>
<evidence type="ECO:0000313" key="7">
    <source>
        <dbReference type="Proteomes" id="UP000478008"/>
    </source>
</evidence>